<reference evidence="2" key="1">
    <citation type="journal article" date="2012" name="Science">
        <title>The Paleozoic origin of enzymatic lignin decomposition reconstructed from 31 fungal genomes.</title>
        <authorList>
            <person name="Floudas D."/>
            <person name="Binder M."/>
            <person name="Riley R."/>
            <person name="Barry K."/>
            <person name="Blanchette R.A."/>
            <person name="Henrissat B."/>
            <person name="Martinez A.T."/>
            <person name="Otillar R."/>
            <person name="Spatafora J.W."/>
            <person name="Yadav J.S."/>
            <person name="Aerts A."/>
            <person name="Benoit I."/>
            <person name="Boyd A."/>
            <person name="Carlson A."/>
            <person name="Copeland A."/>
            <person name="Coutinho P.M."/>
            <person name="de Vries R.P."/>
            <person name="Ferreira P."/>
            <person name="Findley K."/>
            <person name="Foster B."/>
            <person name="Gaskell J."/>
            <person name="Glotzer D."/>
            <person name="Gorecki P."/>
            <person name="Heitman J."/>
            <person name="Hesse C."/>
            <person name="Hori C."/>
            <person name="Igarashi K."/>
            <person name="Jurgens J.A."/>
            <person name="Kallen N."/>
            <person name="Kersten P."/>
            <person name="Kohler A."/>
            <person name="Kuees U."/>
            <person name="Kumar T.K.A."/>
            <person name="Kuo A."/>
            <person name="LaButti K."/>
            <person name="Larrondo L.F."/>
            <person name="Lindquist E."/>
            <person name="Ling A."/>
            <person name="Lombard V."/>
            <person name="Lucas S."/>
            <person name="Lundell T."/>
            <person name="Martin R."/>
            <person name="McLaughlin D.J."/>
            <person name="Morgenstern I."/>
            <person name="Morin E."/>
            <person name="Murat C."/>
            <person name="Nagy L.G."/>
            <person name="Nolan M."/>
            <person name="Ohm R.A."/>
            <person name="Patyshakuliyeva A."/>
            <person name="Rokas A."/>
            <person name="Ruiz-Duenas F.J."/>
            <person name="Sabat G."/>
            <person name="Salamov A."/>
            <person name="Samejima M."/>
            <person name="Schmutz J."/>
            <person name="Slot J.C."/>
            <person name="St John F."/>
            <person name="Stenlid J."/>
            <person name="Sun H."/>
            <person name="Sun S."/>
            <person name="Syed K."/>
            <person name="Tsang A."/>
            <person name="Wiebenga A."/>
            <person name="Young D."/>
            <person name="Pisabarro A."/>
            <person name="Eastwood D.C."/>
            <person name="Martin F."/>
            <person name="Cullen D."/>
            <person name="Grigoriev I.V."/>
            <person name="Hibbett D.S."/>
        </authorList>
    </citation>
    <scope>NUCLEOTIDE SEQUENCE [LARGE SCALE GENOMIC DNA]</scope>
    <source>
        <strain evidence="2">FP-91666</strain>
    </source>
</reference>
<dbReference type="EMBL" id="JH687400">
    <property type="protein sequence ID" value="EIM79955.1"/>
    <property type="molecule type" value="Genomic_DNA"/>
</dbReference>
<keyword evidence="2" id="KW-1185">Reference proteome</keyword>
<protein>
    <submittedName>
        <fullName evidence="1">Uncharacterized protein</fullName>
    </submittedName>
</protein>
<evidence type="ECO:0000313" key="2">
    <source>
        <dbReference type="Proteomes" id="UP000053927"/>
    </source>
</evidence>
<evidence type="ECO:0000313" key="1">
    <source>
        <dbReference type="EMBL" id="EIM79955.1"/>
    </source>
</evidence>
<dbReference type="RefSeq" id="XP_007310944.1">
    <property type="nucleotide sequence ID" value="XM_007310882.1"/>
</dbReference>
<dbReference type="GeneID" id="18802254"/>
<proteinExistence type="predicted"/>
<dbReference type="AlphaFoldDB" id="R7RYH5"/>
<name>R7RYH5_STEHR</name>
<dbReference type="Proteomes" id="UP000053927">
    <property type="component" value="Unassembled WGS sequence"/>
</dbReference>
<dbReference type="KEGG" id="shs:STEHIDRAFT_163210"/>
<gene>
    <name evidence="1" type="ORF">STEHIDRAFT_163210</name>
</gene>
<accession>R7RYH5</accession>
<sequence length="148" mass="16692">MAYRFRGSEASSLLLTSTSLRRSSGFFTFISALETCAIFMPMRVVEPLSQLFAFIVLSLCVNRDREKLTFTRRPGGDESMVYEHTREGRTISVSTSSVNRGMVSAMGAGNGSQDARERQRRYIEDHRMYELEDATSGRRKGRRSTTVG</sequence>
<organism evidence="1 2">
    <name type="scientific">Stereum hirsutum (strain FP-91666)</name>
    <name type="common">White-rot fungus</name>
    <dbReference type="NCBI Taxonomy" id="721885"/>
    <lineage>
        <taxon>Eukaryota</taxon>
        <taxon>Fungi</taxon>
        <taxon>Dikarya</taxon>
        <taxon>Basidiomycota</taxon>
        <taxon>Agaricomycotina</taxon>
        <taxon>Agaricomycetes</taxon>
        <taxon>Russulales</taxon>
        <taxon>Stereaceae</taxon>
        <taxon>Stereum</taxon>
    </lineage>
</organism>